<organism evidence="1 2">
    <name type="scientific">Levilactobacillus suantsaii</name>
    <dbReference type="NCBI Taxonomy" id="2292255"/>
    <lineage>
        <taxon>Bacteria</taxon>
        <taxon>Bacillati</taxon>
        <taxon>Bacillota</taxon>
        <taxon>Bacilli</taxon>
        <taxon>Lactobacillales</taxon>
        <taxon>Lactobacillaceae</taxon>
        <taxon>Levilactobacillus</taxon>
    </lineage>
</organism>
<sequence length="63" mass="7424">MPKTIRELANELKVSKQTIQYRYQRLPTKNRQKDRQGTNMISLTAERIIRDKVAKPLVANNQQ</sequence>
<accession>A0A4Q0VG49</accession>
<dbReference type="AlphaFoldDB" id="A0A4Q0VG49"/>
<proteinExistence type="predicted"/>
<gene>
    <name evidence="1" type="ORF">DXH47_11620</name>
</gene>
<comment type="caution">
    <text evidence="1">The sequence shown here is derived from an EMBL/GenBank/DDBJ whole genome shotgun (WGS) entry which is preliminary data.</text>
</comment>
<reference evidence="1 2" key="1">
    <citation type="submission" date="2018-08" db="EMBL/GenBank/DDBJ databases">
        <title>Lactobacillus suantsai sp. nov., isolated from traditional fermented suan-tsai in Taiwan.</title>
        <authorList>
            <person name="Huang C.-H."/>
        </authorList>
    </citation>
    <scope>NUCLEOTIDE SEQUENCE [LARGE SCALE GENOMIC DNA]</scope>
    <source>
        <strain evidence="1 2">BCRC 12945</strain>
    </source>
</reference>
<protein>
    <submittedName>
        <fullName evidence="1">DUF536 domain-containing protein</fullName>
    </submittedName>
</protein>
<dbReference type="Proteomes" id="UP000290602">
    <property type="component" value="Unassembled WGS sequence"/>
</dbReference>
<keyword evidence="2" id="KW-1185">Reference proteome</keyword>
<evidence type="ECO:0000313" key="2">
    <source>
        <dbReference type="Proteomes" id="UP000290602"/>
    </source>
</evidence>
<feature type="non-terminal residue" evidence="1">
    <location>
        <position position="63"/>
    </location>
</feature>
<dbReference type="EMBL" id="QXIL01000060">
    <property type="protein sequence ID" value="RXI75529.1"/>
    <property type="molecule type" value="Genomic_DNA"/>
</dbReference>
<name>A0A4Q0VG49_9LACO</name>
<evidence type="ECO:0000313" key="1">
    <source>
        <dbReference type="EMBL" id="RXI75529.1"/>
    </source>
</evidence>